<feature type="domain" description="Pyruvate flavodoxin/ferredoxin oxidoreductase pyrimidine binding" evidence="2">
    <location>
        <begin position="15"/>
        <end position="224"/>
    </location>
</feature>
<evidence type="ECO:0000313" key="5">
    <source>
        <dbReference type="Proteomes" id="UP000008139"/>
    </source>
</evidence>
<dbReference type="InterPro" id="IPR029061">
    <property type="entry name" value="THDP-binding"/>
</dbReference>
<protein>
    <submittedName>
        <fullName evidence="4">Pyruvate synthase</fullName>
        <ecNumber evidence="4">1.2.7.1</ecNumber>
    </submittedName>
</protein>
<dbReference type="Proteomes" id="UP000008139">
    <property type="component" value="Chromosome"/>
</dbReference>
<dbReference type="SUPFAM" id="SSF52922">
    <property type="entry name" value="TK C-terminal domain-like"/>
    <property type="match status" value="1"/>
</dbReference>
<evidence type="ECO:0000259" key="3">
    <source>
        <dbReference type="Pfam" id="PF17147"/>
    </source>
</evidence>
<dbReference type="FunFam" id="3.40.50.970:FF:000012">
    <property type="entry name" value="Pyruvate:ferredoxin (Flavodoxin) oxidoreductase"/>
    <property type="match status" value="1"/>
</dbReference>
<gene>
    <name evidence="4" type="ordered locus">Hipma_0797</name>
</gene>
<evidence type="ECO:0000256" key="1">
    <source>
        <dbReference type="ARBA" id="ARBA00023002"/>
    </source>
</evidence>
<reference evidence="4 5" key="1">
    <citation type="journal article" date="2011" name="Stand. Genomic Sci.">
        <title>Complete genome sequence of the thermophilic sulfur-reducer Hippea maritima type strain (MH(2)).</title>
        <authorList>
            <person name="Huntemann M."/>
            <person name="Lu M."/>
            <person name="Nolan M."/>
            <person name="Lapidus A."/>
            <person name="Lucas S."/>
            <person name="Hammon N."/>
            <person name="Deshpande S."/>
            <person name="Cheng J.F."/>
            <person name="Tapia R."/>
            <person name="Han C."/>
            <person name="Goodwin L."/>
            <person name="Pitluck S."/>
            <person name="Liolios K."/>
            <person name="Pagani I."/>
            <person name="Ivanova N."/>
            <person name="Ovchinikova G."/>
            <person name="Pati A."/>
            <person name="Chen A."/>
            <person name="Palaniappan K."/>
            <person name="Land M."/>
            <person name="Hauser L."/>
            <person name="Jeffries C.D."/>
            <person name="Detter J.C."/>
            <person name="Brambilla E.M."/>
            <person name="Rohde M."/>
            <person name="Spring S."/>
            <person name="Goker M."/>
            <person name="Woyke T."/>
            <person name="Bristow J."/>
            <person name="Eisen J.A."/>
            <person name="Markowitz V."/>
            <person name="Hugenholtz P."/>
            <person name="Kyrpides N.C."/>
            <person name="Klenk H.P."/>
            <person name="Mavromatis K."/>
        </authorList>
    </citation>
    <scope>NUCLEOTIDE SEQUENCE [LARGE SCALE GENOMIC DNA]</scope>
    <source>
        <strain evidence="5">ATCC 700847 / DSM 10411 / MH2</strain>
    </source>
</reference>
<evidence type="ECO:0000259" key="2">
    <source>
        <dbReference type="Pfam" id="PF01855"/>
    </source>
</evidence>
<dbReference type="InterPro" id="IPR033412">
    <property type="entry name" value="PFOR_II"/>
</dbReference>
<dbReference type="InterPro" id="IPR009014">
    <property type="entry name" value="Transketo_C/PFOR_II"/>
</dbReference>
<dbReference type="eggNOG" id="COG0674">
    <property type="taxonomic scope" value="Bacteria"/>
</dbReference>
<dbReference type="PANTHER" id="PTHR32154">
    <property type="entry name" value="PYRUVATE-FLAVODOXIN OXIDOREDUCTASE-RELATED"/>
    <property type="match status" value="1"/>
</dbReference>
<dbReference type="GO" id="GO:0019164">
    <property type="term" value="F:pyruvate synthase activity"/>
    <property type="evidence" value="ECO:0007669"/>
    <property type="project" value="UniProtKB-EC"/>
</dbReference>
<dbReference type="InParanoid" id="F2LVI3"/>
<keyword evidence="4" id="KW-0670">Pyruvate</keyword>
<organism evidence="4 5">
    <name type="scientific">Hippea maritima (strain ATCC 700847 / DSM 10411 / MH2)</name>
    <dbReference type="NCBI Taxonomy" id="760142"/>
    <lineage>
        <taxon>Bacteria</taxon>
        <taxon>Pseudomonadati</taxon>
        <taxon>Campylobacterota</taxon>
        <taxon>Desulfurellia</taxon>
        <taxon>Desulfurellales</taxon>
        <taxon>Hippeaceae</taxon>
        <taxon>Hippea</taxon>
    </lineage>
</organism>
<dbReference type="OrthoDB" id="9794954at2"/>
<dbReference type="HOGENOM" id="CLU_002569_5_0_7"/>
<dbReference type="KEGG" id="hmr:Hipma_0797"/>
<dbReference type="Pfam" id="PF01855">
    <property type="entry name" value="POR_N"/>
    <property type="match status" value="1"/>
</dbReference>
<dbReference type="InterPro" id="IPR002880">
    <property type="entry name" value="Pyrv_Fd/Flavodoxin_OxRdtase_N"/>
</dbReference>
<dbReference type="Gene3D" id="3.40.50.970">
    <property type="match status" value="1"/>
</dbReference>
<dbReference type="InterPro" id="IPR050722">
    <property type="entry name" value="Pyruvate:ferred/Flavod_OxRd"/>
</dbReference>
<dbReference type="Pfam" id="PF17147">
    <property type="entry name" value="PFOR_II"/>
    <property type="match status" value="1"/>
</dbReference>
<name>F2LVI3_HIPMA</name>
<keyword evidence="5" id="KW-1185">Reference proteome</keyword>
<dbReference type="Gene3D" id="3.40.50.920">
    <property type="match status" value="1"/>
</dbReference>
<reference evidence="5" key="2">
    <citation type="submission" date="2011-03" db="EMBL/GenBank/DDBJ databases">
        <title>The complete genome of Hippea maritima DSM 10411.</title>
        <authorList>
            <consortium name="US DOE Joint Genome Institute (JGI-PGF)"/>
            <person name="Lucas S."/>
            <person name="Copeland A."/>
            <person name="Lapidus A."/>
            <person name="Bruce D."/>
            <person name="Goodwin L."/>
            <person name="Pitluck S."/>
            <person name="Peters L."/>
            <person name="Kyrpides N."/>
            <person name="Mavromatis K."/>
            <person name="Pagani I."/>
            <person name="Ivanova N."/>
            <person name="Mikhailova N."/>
            <person name="Lu M."/>
            <person name="Detter J.C."/>
            <person name="Tapia R."/>
            <person name="Han C."/>
            <person name="Land M."/>
            <person name="Hauser L."/>
            <person name="Markowitz V."/>
            <person name="Cheng J.-F."/>
            <person name="Hugenholtz P."/>
            <person name="Woyke T."/>
            <person name="Wu D."/>
            <person name="Spring S."/>
            <person name="Schroeder M."/>
            <person name="Brambilla E."/>
            <person name="Klenk H.-P."/>
            <person name="Eisen J.A."/>
        </authorList>
    </citation>
    <scope>NUCLEOTIDE SEQUENCE [LARGE SCALE GENOMIC DNA]</scope>
    <source>
        <strain evidence="5">ATCC 700847 / DSM 10411 / MH2</strain>
    </source>
</reference>
<dbReference type="EMBL" id="CP002606">
    <property type="protein sequence ID" value="AEA33767.1"/>
    <property type="molecule type" value="Genomic_DNA"/>
</dbReference>
<dbReference type="EC" id="1.2.7.1" evidence="4"/>
<dbReference type="GO" id="GO:0006979">
    <property type="term" value="P:response to oxidative stress"/>
    <property type="evidence" value="ECO:0007669"/>
    <property type="project" value="TreeGrafter"/>
</dbReference>
<dbReference type="RefSeq" id="WP_013681808.1">
    <property type="nucleotide sequence ID" value="NC_015318.1"/>
</dbReference>
<proteinExistence type="predicted"/>
<dbReference type="STRING" id="760142.Hipma_0797"/>
<keyword evidence="1 4" id="KW-0560">Oxidoreductase</keyword>
<dbReference type="CDD" id="cd07034">
    <property type="entry name" value="TPP_PYR_PFOR_IOR-alpha_like"/>
    <property type="match status" value="1"/>
</dbReference>
<dbReference type="AlphaFoldDB" id="F2LVI3"/>
<accession>F2LVI3</accession>
<sequence>MKKLVLGGNDAVAYAVKQSRVDVVSAYPITPQTSIIEKVASFIAKGEINTKFIRVESEHSAMAAAMGASASGSRVFTATSSQGLLLMHEVLHWAAGAGLPIVMANANRAVAPPWSIWAEQTDSLSQRDTGWIQLYASNSQEVYDLVFIAFRLAEASLTPVMICMDGFLLTHTKEPVEVFDNEIDEFISYKPERDILDVDKPKAFGALAFPKDYMPIRIKQHEKMLGSIDKFKTIADEFSLISKRSYGPIYQYGNENAKLAIVVSGSISETAHLSVDALNDEGIPSKLVKITMFRPFPKEALKKSLDGVDKIVVFDRNISMGKGGIFKDEIVGSLGLGNVVGVVCGLGGYDVNDMDIKETAKSVFEGKIKQDTILWGEK</sequence>
<dbReference type="SUPFAM" id="SSF52518">
    <property type="entry name" value="Thiamin diphosphate-binding fold (THDP-binding)"/>
    <property type="match status" value="1"/>
</dbReference>
<feature type="domain" description="Pyruvate:ferredoxin oxidoreductase core" evidence="3">
    <location>
        <begin position="257"/>
        <end position="353"/>
    </location>
</feature>
<dbReference type="PANTHER" id="PTHR32154:SF0">
    <property type="entry name" value="PYRUVATE-FLAVODOXIN OXIDOREDUCTASE-RELATED"/>
    <property type="match status" value="1"/>
</dbReference>
<evidence type="ECO:0000313" key="4">
    <source>
        <dbReference type="EMBL" id="AEA33767.1"/>
    </source>
</evidence>